<sequence length="331" mass="32123">MASVRGAGWVVVPAALRAAVRVAERDGGRVSAGRVREALARPEAGGRPPAAGGRERPLPGERGGAAPAAATNGAGPEPTGVGSAGPVPAGVGGAAFAGVRRGVLAGACGVLWLGASGAVPPRAPDGVLASGRGAVLPGARGVVLAAGWGAAPSGVRGVALPGVPDAVLAGRRGAALLGVVFADVWDVVLTGRAEVVPPGSGVVSVDARGVVLAGGWGDGGVVGAWVVRRVGGWVVGRCRVLVMTLCMGVPVSWARWIPGSNFGSLILYGADGDRGKRAGGRVAGAGMFTYPGDIGGMGPVGAGVCRVNSGREVDASGVPGRDSKGDAPHVS</sequence>
<feature type="compositionally biased region" description="Low complexity" evidence="1">
    <location>
        <begin position="64"/>
        <end position="83"/>
    </location>
</feature>
<reference evidence="2 3" key="1">
    <citation type="submission" date="2020-08" db="EMBL/GenBank/DDBJ databases">
        <title>Sequencing the genomes of 1000 actinobacteria strains.</title>
        <authorList>
            <person name="Klenk H.-P."/>
        </authorList>
    </citation>
    <scope>NUCLEOTIDE SEQUENCE [LARGE SCALE GENOMIC DNA]</scope>
    <source>
        <strain evidence="2 3">DSM 40483</strain>
    </source>
</reference>
<evidence type="ECO:0000256" key="1">
    <source>
        <dbReference type="SAM" id="MobiDB-lite"/>
    </source>
</evidence>
<feature type="region of interest" description="Disordered" evidence="1">
    <location>
        <begin position="31"/>
        <end position="83"/>
    </location>
</feature>
<dbReference type="EMBL" id="JACHMS010000001">
    <property type="protein sequence ID" value="MBB4714817.1"/>
    <property type="molecule type" value="Genomic_DNA"/>
</dbReference>
<dbReference type="AlphaFoldDB" id="A0A7W7DQA6"/>
<organism evidence="2 3">
    <name type="scientific">Streptomyces luteogriseus</name>
    <dbReference type="NCBI Taxonomy" id="68233"/>
    <lineage>
        <taxon>Bacteria</taxon>
        <taxon>Bacillati</taxon>
        <taxon>Actinomycetota</taxon>
        <taxon>Actinomycetes</taxon>
        <taxon>Kitasatosporales</taxon>
        <taxon>Streptomycetaceae</taxon>
        <taxon>Streptomyces</taxon>
    </lineage>
</organism>
<proteinExistence type="predicted"/>
<feature type="compositionally biased region" description="Basic and acidic residues" evidence="1">
    <location>
        <begin position="31"/>
        <end position="40"/>
    </location>
</feature>
<evidence type="ECO:0000313" key="3">
    <source>
        <dbReference type="Proteomes" id="UP000565089"/>
    </source>
</evidence>
<feature type="compositionally biased region" description="Low complexity" evidence="1">
    <location>
        <begin position="41"/>
        <end position="52"/>
    </location>
</feature>
<protein>
    <submittedName>
        <fullName evidence="2">Uncharacterized protein</fullName>
    </submittedName>
</protein>
<keyword evidence="3" id="KW-1185">Reference proteome</keyword>
<dbReference type="Proteomes" id="UP000565089">
    <property type="component" value="Unassembled WGS sequence"/>
</dbReference>
<accession>A0A7W7DQA6</accession>
<gene>
    <name evidence="2" type="ORF">BJ965_004699</name>
</gene>
<comment type="caution">
    <text evidence="2">The sequence shown here is derived from an EMBL/GenBank/DDBJ whole genome shotgun (WGS) entry which is preliminary data.</text>
</comment>
<evidence type="ECO:0000313" key="2">
    <source>
        <dbReference type="EMBL" id="MBB4714817.1"/>
    </source>
</evidence>
<name>A0A7W7DQA6_9ACTN</name>